<dbReference type="AlphaFoldDB" id="A0AAN4Z9Q6"/>
<name>A0AAN4Z9Q6_9BILA</name>
<dbReference type="PANTHER" id="PTHR21724:SF94">
    <property type="entry name" value="SHKT DOMAIN-CONTAINING PROTEIN"/>
    <property type="match status" value="1"/>
</dbReference>
<feature type="domain" description="ShKT" evidence="3">
    <location>
        <begin position="367"/>
        <end position="404"/>
    </location>
</feature>
<protein>
    <recommendedName>
        <fullName evidence="3">ShKT domain-containing protein</fullName>
    </recommendedName>
</protein>
<evidence type="ECO:0000256" key="2">
    <source>
        <dbReference type="SAM" id="MobiDB-lite"/>
    </source>
</evidence>
<feature type="disulfide bond" evidence="1">
    <location>
        <begin position="290"/>
        <end position="308"/>
    </location>
</feature>
<keyword evidence="1" id="KW-1015">Disulfide bond</keyword>
<feature type="non-terminal residue" evidence="4">
    <location>
        <position position="1"/>
    </location>
</feature>
<sequence>ASFFDVCPANRQSIGECLAGLCPFGSKCINNHCCIPTNTRKFTTHRRRQPVIDSNLIVDIEKIRRMKGGPCYVRGNEPIGVCLGDDICPVGYTCENDSCCNVEEGRRLRSRKRKRPESEEDQLTEEEEDVLARERGARRGGRRGGRREEEEDEGEDEEEDDEVNVHSAGRQFARTIREEEETEDGEEEEEEEEKSEERYASDEEDLDMIRANRRGFRRNKAKRKPRKFTEQIPEAEEVEEKPAEIKNVCPIGYPIGECVSRQCPDGYSCYKNSCCVITPEINCEDTLPRCHSYLCDIDGYSEFMAHFCPKTCAKCTTPKSAHRQSSKKPVSTSTISSVYGNYEQRERGKGAISTSFVQQSGVLPELCTDRRSDCGEWANSGFCTSAIYSTAQKMKFCGRSCGYC</sequence>
<feature type="domain" description="ShKT" evidence="3">
    <location>
        <begin position="283"/>
        <end position="315"/>
    </location>
</feature>
<dbReference type="EMBL" id="BTRK01000001">
    <property type="protein sequence ID" value="GMR33912.1"/>
    <property type="molecule type" value="Genomic_DNA"/>
</dbReference>
<evidence type="ECO:0000313" key="4">
    <source>
        <dbReference type="EMBL" id="GMR33912.1"/>
    </source>
</evidence>
<accession>A0AAN4Z9Q6</accession>
<reference evidence="5" key="1">
    <citation type="submission" date="2022-10" db="EMBL/GenBank/DDBJ databases">
        <title>Genome assembly of Pristionchus species.</title>
        <authorList>
            <person name="Yoshida K."/>
            <person name="Sommer R.J."/>
        </authorList>
    </citation>
    <scope>NUCLEOTIDE SEQUENCE [LARGE SCALE GENOMIC DNA]</scope>
    <source>
        <strain evidence="5">RS5460</strain>
    </source>
</reference>
<keyword evidence="5" id="KW-1185">Reference proteome</keyword>
<dbReference type="InterPro" id="IPR006150">
    <property type="entry name" value="Cys_repeat_1"/>
</dbReference>
<dbReference type="Proteomes" id="UP001328107">
    <property type="component" value="Unassembled WGS sequence"/>
</dbReference>
<evidence type="ECO:0000259" key="3">
    <source>
        <dbReference type="PROSITE" id="PS51670"/>
    </source>
</evidence>
<dbReference type="SMART" id="SM00289">
    <property type="entry name" value="WR1"/>
    <property type="match status" value="3"/>
</dbReference>
<dbReference type="PROSITE" id="PS51670">
    <property type="entry name" value="SHKT"/>
    <property type="match status" value="2"/>
</dbReference>
<feature type="compositionally biased region" description="Acidic residues" evidence="2">
    <location>
        <begin position="178"/>
        <end position="194"/>
    </location>
</feature>
<feature type="non-terminal residue" evidence="4">
    <location>
        <position position="404"/>
    </location>
</feature>
<comment type="caution">
    <text evidence="1">Lacks conserved residue(s) required for the propagation of feature annotation.</text>
</comment>
<organism evidence="4 5">
    <name type="scientific">Pristionchus mayeri</name>
    <dbReference type="NCBI Taxonomy" id="1317129"/>
    <lineage>
        <taxon>Eukaryota</taxon>
        <taxon>Metazoa</taxon>
        <taxon>Ecdysozoa</taxon>
        <taxon>Nematoda</taxon>
        <taxon>Chromadorea</taxon>
        <taxon>Rhabditida</taxon>
        <taxon>Rhabditina</taxon>
        <taxon>Diplogasteromorpha</taxon>
        <taxon>Diplogasteroidea</taxon>
        <taxon>Neodiplogasteridae</taxon>
        <taxon>Pristionchus</taxon>
    </lineage>
</organism>
<evidence type="ECO:0000256" key="1">
    <source>
        <dbReference type="PROSITE-ProRule" id="PRU01005"/>
    </source>
</evidence>
<feature type="region of interest" description="Disordered" evidence="2">
    <location>
        <begin position="110"/>
        <end position="214"/>
    </location>
</feature>
<dbReference type="SMART" id="SM00254">
    <property type="entry name" value="ShKT"/>
    <property type="match status" value="2"/>
</dbReference>
<dbReference type="Gene3D" id="1.10.10.1940">
    <property type="match status" value="1"/>
</dbReference>
<comment type="caution">
    <text evidence="4">The sequence shown here is derived from an EMBL/GenBank/DDBJ whole genome shotgun (WGS) entry which is preliminary data.</text>
</comment>
<dbReference type="PANTHER" id="PTHR21724">
    <property type="entry name" value="SHKT DOMAIN-CONTAINING PROTEIN"/>
    <property type="match status" value="1"/>
</dbReference>
<proteinExistence type="predicted"/>
<dbReference type="Pfam" id="PF01549">
    <property type="entry name" value="ShK"/>
    <property type="match status" value="2"/>
</dbReference>
<evidence type="ECO:0000313" key="5">
    <source>
        <dbReference type="Proteomes" id="UP001328107"/>
    </source>
</evidence>
<feature type="compositionally biased region" description="Acidic residues" evidence="2">
    <location>
        <begin position="118"/>
        <end position="129"/>
    </location>
</feature>
<gene>
    <name evidence="4" type="ORF">PMAYCL1PPCAC_04107</name>
</gene>
<dbReference type="InterPro" id="IPR003582">
    <property type="entry name" value="ShKT_dom"/>
</dbReference>
<feature type="compositionally biased region" description="Acidic residues" evidence="2">
    <location>
        <begin position="149"/>
        <end position="162"/>
    </location>
</feature>